<dbReference type="InterPro" id="IPR000700">
    <property type="entry name" value="PAS-assoc_C"/>
</dbReference>
<dbReference type="PROSITE" id="PS50112">
    <property type="entry name" value="PAS"/>
    <property type="match status" value="1"/>
</dbReference>
<evidence type="ECO:0000259" key="1">
    <source>
        <dbReference type="PROSITE" id="PS50112"/>
    </source>
</evidence>
<dbReference type="InterPro" id="IPR000160">
    <property type="entry name" value="GGDEF_dom"/>
</dbReference>
<name>X1DER3_9ZZZZ</name>
<accession>X1DER3</accession>
<dbReference type="Gene3D" id="3.30.450.20">
    <property type="entry name" value="PAS domain"/>
    <property type="match status" value="2"/>
</dbReference>
<organism evidence="3">
    <name type="scientific">marine sediment metagenome</name>
    <dbReference type="NCBI Taxonomy" id="412755"/>
    <lineage>
        <taxon>unclassified sequences</taxon>
        <taxon>metagenomes</taxon>
        <taxon>ecological metagenomes</taxon>
    </lineage>
</organism>
<dbReference type="InterPro" id="IPR029787">
    <property type="entry name" value="Nucleotide_cyclase"/>
</dbReference>
<feature type="domain" description="PAS" evidence="1">
    <location>
        <begin position="67"/>
        <end position="109"/>
    </location>
</feature>
<dbReference type="InterPro" id="IPR001610">
    <property type="entry name" value="PAC"/>
</dbReference>
<dbReference type="SUPFAM" id="SSF55785">
    <property type="entry name" value="PYP-like sensor domain (PAS domain)"/>
    <property type="match status" value="2"/>
</dbReference>
<dbReference type="PANTHER" id="PTHR44757">
    <property type="entry name" value="DIGUANYLATE CYCLASE DGCP"/>
    <property type="match status" value="1"/>
</dbReference>
<dbReference type="SMART" id="SM00091">
    <property type="entry name" value="PAS"/>
    <property type="match status" value="1"/>
</dbReference>
<protein>
    <recommendedName>
        <fullName evidence="4">PAC domain-containing protein</fullName>
    </recommendedName>
</protein>
<evidence type="ECO:0000259" key="2">
    <source>
        <dbReference type="PROSITE" id="PS50113"/>
    </source>
</evidence>
<dbReference type="AlphaFoldDB" id="X1DER3"/>
<dbReference type="SUPFAM" id="SSF55073">
    <property type="entry name" value="Nucleotide cyclase"/>
    <property type="match status" value="1"/>
</dbReference>
<feature type="domain" description="PAC" evidence="2">
    <location>
        <begin position="14"/>
        <end position="66"/>
    </location>
</feature>
<dbReference type="NCBIfam" id="TIGR00254">
    <property type="entry name" value="GGDEF"/>
    <property type="match status" value="1"/>
</dbReference>
<dbReference type="NCBIfam" id="TIGR00229">
    <property type="entry name" value="sensory_box"/>
    <property type="match status" value="2"/>
</dbReference>
<evidence type="ECO:0008006" key="4">
    <source>
        <dbReference type="Google" id="ProtNLM"/>
    </source>
</evidence>
<dbReference type="EMBL" id="BARU01004271">
    <property type="protein sequence ID" value="GAH19301.1"/>
    <property type="molecule type" value="Genomic_DNA"/>
</dbReference>
<evidence type="ECO:0000313" key="3">
    <source>
        <dbReference type="EMBL" id="GAH19301.1"/>
    </source>
</evidence>
<dbReference type="InterPro" id="IPR052155">
    <property type="entry name" value="Biofilm_reg_signaling"/>
</dbReference>
<sequence length="261" mass="30067">RKNIKKILKRQKIGLNEYTIVKKDGSNFQVLANSNVIEDDNGAFLGLRIVAMDLTEEKKAEEKIKESEQKYQFLAENVNDIIFVLDMNLNIKYASSSATKLFGYKTKDINRIKIKDIMVKDSYRKAIGSFKKYVDLAKKDINFNIPLMEYEYIRKDGSTFWGELKVGFIHNLEGNLTGCLGVLRDVTVRKEAEEKLKYISFHDSLTGLYNRTYFEEELKRLNTKRQLPLSIITGDINGLKLVNDTFGHLKGDLQLCIAARF</sequence>
<proteinExistence type="predicted"/>
<feature type="non-terminal residue" evidence="3">
    <location>
        <position position="1"/>
    </location>
</feature>
<dbReference type="SMART" id="SM00086">
    <property type="entry name" value="PAC"/>
    <property type="match status" value="2"/>
</dbReference>
<dbReference type="PANTHER" id="PTHR44757:SF2">
    <property type="entry name" value="BIOFILM ARCHITECTURE MAINTENANCE PROTEIN MBAA"/>
    <property type="match status" value="1"/>
</dbReference>
<dbReference type="Pfam" id="PF00990">
    <property type="entry name" value="GGDEF"/>
    <property type="match status" value="1"/>
</dbReference>
<feature type="domain" description="PAC" evidence="2">
    <location>
        <begin position="146"/>
        <end position="198"/>
    </location>
</feature>
<dbReference type="Gene3D" id="3.30.70.270">
    <property type="match status" value="1"/>
</dbReference>
<dbReference type="CDD" id="cd00130">
    <property type="entry name" value="PAS"/>
    <property type="match status" value="1"/>
</dbReference>
<gene>
    <name evidence="3" type="ORF">S03H2_08693</name>
</gene>
<reference evidence="3" key="1">
    <citation type="journal article" date="2014" name="Front. Microbiol.">
        <title>High frequency of phylogenetically diverse reductive dehalogenase-homologous genes in deep subseafloor sedimentary metagenomes.</title>
        <authorList>
            <person name="Kawai M."/>
            <person name="Futagami T."/>
            <person name="Toyoda A."/>
            <person name="Takaki Y."/>
            <person name="Nishi S."/>
            <person name="Hori S."/>
            <person name="Arai W."/>
            <person name="Tsubouchi T."/>
            <person name="Morono Y."/>
            <person name="Uchiyama I."/>
            <person name="Ito T."/>
            <person name="Fujiyama A."/>
            <person name="Inagaki F."/>
            <person name="Takami H."/>
        </authorList>
    </citation>
    <scope>NUCLEOTIDE SEQUENCE</scope>
    <source>
        <strain evidence="3">Expedition CK06-06</strain>
    </source>
</reference>
<dbReference type="PROSITE" id="PS50113">
    <property type="entry name" value="PAC"/>
    <property type="match status" value="2"/>
</dbReference>
<comment type="caution">
    <text evidence="3">The sequence shown here is derived from an EMBL/GenBank/DDBJ whole genome shotgun (WGS) entry which is preliminary data.</text>
</comment>
<dbReference type="InterPro" id="IPR000014">
    <property type="entry name" value="PAS"/>
</dbReference>
<dbReference type="InterPro" id="IPR043128">
    <property type="entry name" value="Rev_trsase/Diguanyl_cyclase"/>
</dbReference>
<dbReference type="InterPro" id="IPR035965">
    <property type="entry name" value="PAS-like_dom_sf"/>
</dbReference>
<dbReference type="Pfam" id="PF13426">
    <property type="entry name" value="PAS_9"/>
    <property type="match status" value="2"/>
</dbReference>